<keyword evidence="2" id="KW-1185">Reference proteome</keyword>
<dbReference type="GeneID" id="36409315"/>
<sequence length="68" mass="7424">MPDDRKFSLSFGQELLINAFKFSLTSVLTLALPGLIQSGSIAANLQEIPSRHAVTKLACKVRANSYED</sequence>
<dbReference type="Proteomes" id="UP000054928">
    <property type="component" value="Unassembled WGS sequence"/>
</dbReference>
<name>A0A0P1ARC8_PLAHL</name>
<organism evidence="1 2">
    <name type="scientific">Plasmopara halstedii</name>
    <name type="common">Downy mildew of sunflower</name>
    <dbReference type="NCBI Taxonomy" id="4781"/>
    <lineage>
        <taxon>Eukaryota</taxon>
        <taxon>Sar</taxon>
        <taxon>Stramenopiles</taxon>
        <taxon>Oomycota</taxon>
        <taxon>Peronosporomycetes</taxon>
        <taxon>Peronosporales</taxon>
        <taxon>Peronosporaceae</taxon>
        <taxon>Plasmopara</taxon>
    </lineage>
</organism>
<dbReference type="AlphaFoldDB" id="A0A0P1ARC8"/>
<evidence type="ECO:0000313" key="2">
    <source>
        <dbReference type="Proteomes" id="UP000054928"/>
    </source>
</evidence>
<evidence type="ECO:0000313" key="1">
    <source>
        <dbReference type="EMBL" id="CEG43986.1"/>
    </source>
</evidence>
<dbReference type="EMBL" id="CCYD01000810">
    <property type="protein sequence ID" value="CEG43986.1"/>
    <property type="molecule type" value="Genomic_DNA"/>
</dbReference>
<proteinExistence type="predicted"/>
<protein>
    <submittedName>
        <fullName evidence="1">Uncharacterized protein</fullName>
    </submittedName>
</protein>
<accession>A0A0P1ARC8</accession>
<reference evidence="2" key="1">
    <citation type="submission" date="2014-09" db="EMBL/GenBank/DDBJ databases">
        <authorList>
            <person name="Sharma Rahul"/>
            <person name="Thines Marco"/>
        </authorList>
    </citation>
    <scope>NUCLEOTIDE SEQUENCE [LARGE SCALE GENOMIC DNA]</scope>
</reference>
<dbReference type="RefSeq" id="XP_024580355.1">
    <property type="nucleotide sequence ID" value="XM_024730039.1"/>
</dbReference>